<dbReference type="AlphaFoldDB" id="A0A1Y3U8T9"/>
<gene>
    <name evidence="1" type="ORF">B5G21_04875</name>
</gene>
<dbReference type="eggNOG" id="COG0637">
    <property type="taxonomic scope" value="Bacteria"/>
</dbReference>
<dbReference type="Gene3D" id="3.40.50.1000">
    <property type="entry name" value="HAD superfamily/HAD-like"/>
    <property type="match status" value="1"/>
</dbReference>
<dbReference type="SUPFAM" id="SSF56784">
    <property type="entry name" value="HAD-like"/>
    <property type="match status" value="1"/>
</dbReference>
<evidence type="ECO:0008006" key="3">
    <source>
        <dbReference type="Google" id="ProtNLM"/>
    </source>
</evidence>
<comment type="caution">
    <text evidence="1">The sequence shown here is derived from an EMBL/GenBank/DDBJ whole genome shotgun (WGS) entry which is preliminary data.</text>
</comment>
<dbReference type="EMBL" id="NFHO01000004">
    <property type="protein sequence ID" value="OUN43507.1"/>
    <property type="molecule type" value="Genomic_DNA"/>
</dbReference>
<dbReference type="GO" id="GO:0006281">
    <property type="term" value="P:DNA repair"/>
    <property type="evidence" value="ECO:0007669"/>
    <property type="project" value="TreeGrafter"/>
</dbReference>
<accession>A0A1Y3U8T9</accession>
<reference evidence="2" key="1">
    <citation type="submission" date="2017-04" db="EMBL/GenBank/DDBJ databases">
        <title>Function of individual gut microbiota members based on whole genome sequencing of pure cultures obtained from chicken caecum.</title>
        <authorList>
            <person name="Medvecky M."/>
            <person name="Cejkova D."/>
            <person name="Polansky O."/>
            <person name="Karasova D."/>
            <person name="Kubasova T."/>
            <person name="Cizek A."/>
            <person name="Rychlik I."/>
        </authorList>
    </citation>
    <scope>NUCLEOTIDE SEQUENCE [LARGE SCALE GENOMIC DNA]</scope>
    <source>
        <strain evidence="2">An70</strain>
    </source>
</reference>
<name>A0A1Y3U8T9_9ACTN</name>
<dbReference type="NCBIfam" id="TIGR01509">
    <property type="entry name" value="HAD-SF-IA-v3"/>
    <property type="match status" value="1"/>
</dbReference>
<dbReference type="InterPro" id="IPR023198">
    <property type="entry name" value="PGP-like_dom2"/>
</dbReference>
<organism evidence="1 2">
    <name type="scientific">Enorma massiliensis</name>
    <dbReference type="NCBI Taxonomy" id="1472761"/>
    <lineage>
        <taxon>Bacteria</taxon>
        <taxon>Bacillati</taxon>
        <taxon>Actinomycetota</taxon>
        <taxon>Coriobacteriia</taxon>
        <taxon>Coriobacteriales</taxon>
        <taxon>Coriobacteriaceae</taxon>
        <taxon>Enorma</taxon>
    </lineage>
</organism>
<dbReference type="InterPro" id="IPR036412">
    <property type="entry name" value="HAD-like_sf"/>
</dbReference>
<dbReference type="Gene3D" id="1.10.150.240">
    <property type="entry name" value="Putative phosphatase, domain 2"/>
    <property type="match status" value="1"/>
</dbReference>
<dbReference type="GO" id="GO:0005829">
    <property type="term" value="C:cytosol"/>
    <property type="evidence" value="ECO:0007669"/>
    <property type="project" value="TreeGrafter"/>
</dbReference>
<dbReference type="PANTHER" id="PTHR43434:SF1">
    <property type="entry name" value="PHOSPHOGLYCOLATE PHOSPHATASE"/>
    <property type="match status" value="1"/>
</dbReference>
<proteinExistence type="predicted"/>
<dbReference type="GO" id="GO:0008967">
    <property type="term" value="F:phosphoglycolate phosphatase activity"/>
    <property type="evidence" value="ECO:0007669"/>
    <property type="project" value="TreeGrafter"/>
</dbReference>
<dbReference type="STRING" id="1118060.GCA_000311845_00759"/>
<dbReference type="InterPro" id="IPR023214">
    <property type="entry name" value="HAD_sf"/>
</dbReference>
<dbReference type="InterPro" id="IPR006439">
    <property type="entry name" value="HAD-SF_hydro_IA"/>
</dbReference>
<sequence>MDGVLVDSEAAYRRVHEAFFEAQGVEVSSEEFDMLAGSSRKVERQFYAAWWERSRGEKMDGEAIERLEDAFWDSHPISYREIMNPGVPETLEELKHLGYRLAVASSSPLDHIEKVLEECGIAGFFEVVESGDELTQSKPNPEIYLLTLGKLGLPAEACCAVEDSDPGIEAARRAGLYTIAKREERFGFTQRGADVMVNEIPGVIGAILEYVPA</sequence>
<evidence type="ECO:0000313" key="2">
    <source>
        <dbReference type="Proteomes" id="UP000196560"/>
    </source>
</evidence>
<dbReference type="NCBIfam" id="TIGR01549">
    <property type="entry name" value="HAD-SF-IA-v1"/>
    <property type="match status" value="1"/>
</dbReference>
<keyword evidence="2" id="KW-1185">Reference proteome</keyword>
<dbReference type="Proteomes" id="UP000196560">
    <property type="component" value="Unassembled WGS sequence"/>
</dbReference>
<protein>
    <recommendedName>
        <fullName evidence="3">HAD family hydrolase</fullName>
    </recommendedName>
</protein>
<dbReference type="Pfam" id="PF00702">
    <property type="entry name" value="Hydrolase"/>
    <property type="match status" value="1"/>
</dbReference>
<dbReference type="InterPro" id="IPR050155">
    <property type="entry name" value="HAD-like_hydrolase_sf"/>
</dbReference>
<dbReference type="PANTHER" id="PTHR43434">
    <property type="entry name" value="PHOSPHOGLYCOLATE PHOSPHATASE"/>
    <property type="match status" value="1"/>
</dbReference>
<evidence type="ECO:0000313" key="1">
    <source>
        <dbReference type="EMBL" id="OUN43507.1"/>
    </source>
</evidence>